<dbReference type="AlphaFoldDB" id="A0A1S3D5E9"/>
<evidence type="ECO:0000256" key="1">
    <source>
        <dbReference type="RuleBase" id="RU367076"/>
    </source>
</evidence>
<dbReference type="GeneID" id="103511820"/>
<comment type="similarity">
    <text evidence="1">Belongs to the eukaryotic RPC3/POLR3C RNA polymerase subunit family.</text>
</comment>
<dbReference type="GO" id="GO:0003697">
    <property type="term" value="F:single-stranded DNA binding"/>
    <property type="evidence" value="ECO:0007669"/>
    <property type="project" value="UniProtKB-UniRule"/>
</dbReference>
<feature type="domain" description="RNA polymerase III subunit RPC82-related helix-turn-helix" evidence="2">
    <location>
        <begin position="8"/>
        <end position="66"/>
    </location>
</feature>
<sequence>MGSQCGDLILIILDRHFGPNVKKVAQKLLYGPKPLKLLYHDIDLKLAQVKEALHILIKHSLVSFMKTKNGLTAEYKLVYDNIINILSYSKYLQLTENKHGSVAKDIVYDLMTNGYSNVSHLILRIAKQSPSQDNINLSPIRDTVVKLIQAGYLTRLCDINSLSDDHQVPNIFVDEAEKGLEPKIDMKLLYECLEHKDNNLVVDHVVFVLNWDRFERFDGGRKCAKY</sequence>
<evidence type="ECO:0000313" key="3">
    <source>
        <dbReference type="Proteomes" id="UP000079169"/>
    </source>
</evidence>
<proteinExistence type="inferred from homology"/>
<reference evidence="4" key="1">
    <citation type="submission" date="2025-08" db="UniProtKB">
        <authorList>
            <consortium name="RefSeq"/>
        </authorList>
    </citation>
    <scope>IDENTIFICATION</scope>
</reference>
<dbReference type="PaxDb" id="121845-A0A1S3D5E9"/>
<dbReference type="InterPro" id="IPR036388">
    <property type="entry name" value="WH-like_DNA-bd_sf"/>
</dbReference>
<dbReference type="KEGG" id="dci:103511820"/>
<organism evidence="3 4">
    <name type="scientific">Diaphorina citri</name>
    <name type="common">Asian citrus psyllid</name>
    <dbReference type="NCBI Taxonomy" id="121845"/>
    <lineage>
        <taxon>Eukaryota</taxon>
        <taxon>Metazoa</taxon>
        <taxon>Ecdysozoa</taxon>
        <taxon>Arthropoda</taxon>
        <taxon>Hexapoda</taxon>
        <taxon>Insecta</taxon>
        <taxon>Pterygota</taxon>
        <taxon>Neoptera</taxon>
        <taxon>Paraneoptera</taxon>
        <taxon>Hemiptera</taxon>
        <taxon>Sternorrhyncha</taxon>
        <taxon>Psylloidea</taxon>
        <taxon>Psyllidae</taxon>
        <taxon>Diaphorininae</taxon>
        <taxon>Diaphorina</taxon>
    </lineage>
</organism>
<keyword evidence="1" id="KW-0539">Nucleus</keyword>
<protein>
    <recommendedName>
        <fullName evidence="1">DNA-directed RNA polymerase III subunit RPC3</fullName>
        <shortName evidence="1">RNA polymerase III subunit C3</shortName>
    </recommendedName>
</protein>
<dbReference type="InterPro" id="IPR013197">
    <property type="entry name" value="RNA_pol_III_RPC82-rel_HTH"/>
</dbReference>
<accession>A0A1S3D5E9</accession>
<keyword evidence="1" id="KW-0804">Transcription</keyword>
<dbReference type="STRING" id="121845.A0A1S3D5E9"/>
<comment type="function">
    <text evidence="1">DNA-dependent RNA polymerase catalyzes the transcription of DNA into RNA using the four ribonucleoside triphosphates as substrates. Specific core component of RNA polymerase III which synthesizes small RNAs, such as 5S rRNA and tRNAs.</text>
</comment>
<dbReference type="RefSeq" id="XP_008474782.1">
    <property type="nucleotide sequence ID" value="XM_008476560.3"/>
</dbReference>
<dbReference type="PANTHER" id="PTHR12949:SF0">
    <property type="entry name" value="DNA-DIRECTED RNA POLYMERASE III SUBUNIT RPC3"/>
    <property type="match status" value="1"/>
</dbReference>
<dbReference type="PANTHER" id="PTHR12949">
    <property type="entry name" value="RNA POLYMERASE III DNA DIRECTED -RELATED"/>
    <property type="match status" value="1"/>
</dbReference>
<dbReference type="Proteomes" id="UP000079169">
    <property type="component" value="Unplaced"/>
</dbReference>
<keyword evidence="1 4" id="KW-0240">DNA-directed RNA polymerase</keyword>
<gene>
    <name evidence="4" type="primary">LOC103511820</name>
</gene>
<dbReference type="GO" id="GO:0005666">
    <property type="term" value="C:RNA polymerase III complex"/>
    <property type="evidence" value="ECO:0007669"/>
    <property type="project" value="UniProtKB-UniRule"/>
</dbReference>
<comment type="subunit">
    <text evidence="1">Component of the RNA polymerase III (Pol III) complex consisting of 17 subunits.</text>
</comment>
<dbReference type="InterPro" id="IPR039748">
    <property type="entry name" value="RPC3"/>
</dbReference>
<evidence type="ECO:0000313" key="4">
    <source>
        <dbReference type="RefSeq" id="XP_008474782.1"/>
    </source>
</evidence>
<comment type="subcellular location">
    <subcellularLocation>
        <location evidence="1">Nucleus</location>
    </subcellularLocation>
</comment>
<name>A0A1S3D5E9_DIACI</name>
<dbReference type="Gene3D" id="1.10.10.10">
    <property type="entry name" value="Winged helix-like DNA-binding domain superfamily/Winged helix DNA-binding domain"/>
    <property type="match status" value="2"/>
</dbReference>
<keyword evidence="3" id="KW-1185">Reference proteome</keyword>
<dbReference type="Pfam" id="PF08221">
    <property type="entry name" value="HTH_9"/>
    <property type="match status" value="1"/>
</dbReference>
<evidence type="ECO:0000259" key="2">
    <source>
        <dbReference type="Pfam" id="PF08221"/>
    </source>
</evidence>